<reference evidence="6 8" key="2">
    <citation type="submission" date="2018-12" db="EMBL/GenBank/DDBJ databases">
        <authorList>
            <consortium name="Pathogen Informatics"/>
        </authorList>
    </citation>
    <scope>NUCLEOTIDE SEQUENCE [LARGE SCALE GENOMIC DNA]</scope>
    <source>
        <strain evidence="6 8">NCTC6180</strain>
    </source>
</reference>
<keyword evidence="3" id="KW-0812">Transmembrane</keyword>
<dbReference type="GO" id="GO:0016798">
    <property type="term" value="F:hydrolase activity, acting on glycosyl bonds"/>
    <property type="evidence" value="ECO:0007669"/>
    <property type="project" value="UniProtKB-KW"/>
</dbReference>
<keyword evidence="3" id="KW-1133">Transmembrane helix</keyword>
<evidence type="ECO:0000256" key="3">
    <source>
        <dbReference type="SAM" id="Phobius"/>
    </source>
</evidence>
<dbReference type="InterPro" id="IPR051056">
    <property type="entry name" value="Glycosyl_Hydrolase_73"/>
</dbReference>
<evidence type="ECO:0000313" key="8">
    <source>
        <dbReference type="Proteomes" id="UP000269903"/>
    </source>
</evidence>
<dbReference type="SMART" id="SM00047">
    <property type="entry name" value="LYZ2"/>
    <property type="match status" value="1"/>
</dbReference>
<dbReference type="EMBL" id="LR134317">
    <property type="protein sequence ID" value="VEF08434.1"/>
    <property type="molecule type" value="Genomic_DNA"/>
</dbReference>
<gene>
    <name evidence="6" type="primary">lytG</name>
    <name evidence="5" type="synonym">lytG_1</name>
    <name evidence="6" type="ORF">NCTC6180_01459</name>
    <name evidence="5" type="ORF">NCTC7023_00176</name>
</gene>
<dbReference type="Gene3D" id="1.10.530.10">
    <property type="match status" value="1"/>
</dbReference>
<organism evidence="6 8">
    <name type="scientific">Streptococcus equi subsp. zooepidemicus</name>
    <dbReference type="NCBI Taxonomy" id="40041"/>
    <lineage>
        <taxon>Bacteria</taxon>
        <taxon>Bacillati</taxon>
        <taxon>Bacillota</taxon>
        <taxon>Bacilli</taxon>
        <taxon>Lactobacillales</taxon>
        <taxon>Streptococcaceae</taxon>
        <taxon>Streptococcus</taxon>
    </lineage>
</organism>
<feature type="domain" description="Mannosyl-glycoprotein endo-beta-N-acetylglucosamidase-like" evidence="4">
    <location>
        <begin position="37"/>
        <end position="189"/>
    </location>
</feature>
<dbReference type="EC" id="3.2.1.-" evidence="6"/>
<evidence type="ECO:0000313" key="7">
    <source>
        <dbReference type="Proteomes" id="UP000255476"/>
    </source>
</evidence>
<dbReference type="AlphaFoldDB" id="A0A2X4C623"/>
<keyword evidence="3" id="KW-0472">Membrane</keyword>
<evidence type="ECO:0000259" key="4">
    <source>
        <dbReference type="SMART" id="SM00047"/>
    </source>
</evidence>
<keyword evidence="2 6" id="KW-0378">Hydrolase</keyword>
<protein>
    <submittedName>
        <fullName evidence="6">N-acetyl-muramidase</fullName>
        <ecNumber evidence="6">3.2.1.-</ecNumber>
    </submittedName>
</protein>
<feature type="transmembrane region" description="Helical" evidence="3">
    <location>
        <begin position="7"/>
        <end position="27"/>
    </location>
</feature>
<dbReference type="PANTHER" id="PTHR33308:SF9">
    <property type="entry name" value="PEPTIDOGLYCAN HYDROLASE FLGJ"/>
    <property type="match status" value="1"/>
</dbReference>
<evidence type="ECO:0000313" key="5">
    <source>
        <dbReference type="EMBL" id="SUO79850.1"/>
    </source>
</evidence>
<dbReference type="Gene3D" id="4.10.80.30">
    <property type="entry name" value="DNA polymerase, domain 6"/>
    <property type="match status" value="1"/>
</dbReference>
<name>A0A2X4C623_STRSZ</name>
<proteinExistence type="inferred from homology"/>
<comment type="similarity">
    <text evidence="1">Belongs to the glycosyl hydrolase 73 family.</text>
</comment>
<evidence type="ECO:0000256" key="1">
    <source>
        <dbReference type="ARBA" id="ARBA00010266"/>
    </source>
</evidence>
<dbReference type="PANTHER" id="PTHR33308">
    <property type="entry name" value="PEPTIDOGLYCAN HYDROLASE FLGJ"/>
    <property type="match status" value="1"/>
</dbReference>
<dbReference type="EMBL" id="UHHT01000001">
    <property type="protein sequence ID" value="SUO79850.1"/>
    <property type="molecule type" value="Genomic_DNA"/>
</dbReference>
<dbReference type="InterPro" id="IPR002901">
    <property type="entry name" value="MGlyc_endo_b_GlcNAc-like_dom"/>
</dbReference>
<reference evidence="5 7" key="1">
    <citation type="submission" date="2018-06" db="EMBL/GenBank/DDBJ databases">
        <authorList>
            <consortium name="Pathogen Informatics"/>
            <person name="Doyle S."/>
        </authorList>
    </citation>
    <scope>NUCLEOTIDE SEQUENCE [LARGE SCALE GENOMIC DNA]</scope>
    <source>
        <strain evidence="5 7">NCTC7023</strain>
    </source>
</reference>
<dbReference type="RefSeq" id="WP_037580139.1">
    <property type="nucleotide sequence ID" value="NZ_CP046041.1"/>
</dbReference>
<dbReference type="Pfam" id="PF01832">
    <property type="entry name" value="Glucosaminidase"/>
    <property type="match status" value="1"/>
</dbReference>
<accession>A0A2X4C623</accession>
<evidence type="ECO:0000313" key="6">
    <source>
        <dbReference type="EMBL" id="VEF08434.1"/>
    </source>
</evidence>
<dbReference type="Proteomes" id="UP000255476">
    <property type="component" value="Unassembled WGS sequence"/>
</dbReference>
<sequence length="190" mass="21532">MRRRLKFSYFLVFLVFIMVALIGPLLFNAKGTSASQEMSVPYTEGQFIQLVAKEVKPLAKNYGIRPSILIGQIILETNYGRTLLAAKYHNLFSLQPAPGQASISLKKQATSKHKTVYAIYRDREDSIRAYLSWLSQGTGGDKKLYQSLATEKGYKRPAKSLQTYRYSDDKGYAQRLVQLIEARGLTSYDD</sequence>
<evidence type="ECO:0000256" key="2">
    <source>
        <dbReference type="ARBA" id="ARBA00022801"/>
    </source>
</evidence>
<dbReference type="GO" id="GO:0004040">
    <property type="term" value="F:amidase activity"/>
    <property type="evidence" value="ECO:0007669"/>
    <property type="project" value="InterPro"/>
</dbReference>
<dbReference type="Proteomes" id="UP000269903">
    <property type="component" value="Chromosome"/>
</dbReference>
<keyword evidence="6" id="KW-0326">Glycosidase</keyword>